<dbReference type="Proteomes" id="UP001242480">
    <property type="component" value="Unassembled WGS sequence"/>
</dbReference>
<evidence type="ECO:0000313" key="3">
    <source>
        <dbReference type="Proteomes" id="UP001242480"/>
    </source>
</evidence>
<sequence length="226" mass="23331">MQLQALSALAARAGLALRGAFHPGAGDLVPVEPGGAPPGTLVLLGWIGGRQWPAFAASPEAADGAPDPLDRWSRRVIDALAAEVDATALYPFGGPPWHPFQRWAMRAEPVSPSPLGILIHPDWGLWHSYRGALAFAGRLDVAPPSARASPCVSCAAKPCLSACPVGAFMPAGYDVAACAAHAGAPAGTECRERGCLARRACPVAADMAYGGGQAAFHMRAFLHGKL</sequence>
<dbReference type="InterPro" id="IPR017896">
    <property type="entry name" value="4Fe4S_Fe-S-bd"/>
</dbReference>
<dbReference type="EMBL" id="JAUSVX010000004">
    <property type="protein sequence ID" value="MDQ0469757.1"/>
    <property type="molecule type" value="Genomic_DNA"/>
</dbReference>
<feature type="domain" description="4Fe-4S ferredoxin-type" evidence="1">
    <location>
        <begin position="142"/>
        <end position="173"/>
    </location>
</feature>
<name>A0ABU0J9B6_9HYPH</name>
<gene>
    <name evidence="2" type="ORF">QO011_002773</name>
</gene>
<evidence type="ECO:0000313" key="2">
    <source>
        <dbReference type="EMBL" id="MDQ0469757.1"/>
    </source>
</evidence>
<evidence type="ECO:0000259" key="1">
    <source>
        <dbReference type="PROSITE" id="PS51379"/>
    </source>
</evidence>
<keyword evidence="3" id="KW-1185">Reference proteome</keyword>
<reference evidence="2 3" key="1">
    <citation type="submission" date="2023-07" db="EMBL/GenBank/DDBJ databases">
        <title>Genomic Encyclopedia of Type Strains, Phase IV (KMG-IV): sequencing the most valuable type-strain genomes for metagenomic binning, comparative biology and taxonomic classification.</title>
        <authorList>
            <person name="Goeker M."/>
        </authorList>
    </citation>
    <scope>NUCLEOTIDE SEQUENCE [LARGE SCALE GENOMIC DNA]</scope>
    <source>
        <strain evidence="2 3">DSM 19619</strain>
    </source>
</reference>
<dbReference type="RefSeq" id="WP_307272774.1">
    <property type="nucleotide sequence ID" value="NZ_JAUSVX010000004.1"/>
</dbReference>
<dbReference type="PROSITE" id="PS51379">
    <property type="entry name" value="4FE4S_FER_2"/>
    <property type="match status" value="1"/>
</dbReference>
<organism evidence="2 3">
    <name type="scientific">Labrys wisconsinensis</name>
    <dbReference type="NCBI Taxonomy" id="425677"/>
    <lineage>
        <taxon>Bacteria</taxon>
        <taxon>Pseudomonadati</taxon>
        <taxon>Pseudomonadota</taxon>
        <taxon>Alphaproteobacteria</taxon>
        <taxon>Hyphomicrobiales</taxon>
        <taxon>Xanthobacteraceae</taxon>
        <taxon>Labrys</taxon>
    </lineage>
</organism>
<protein>
    <submittedName>
        <fullName evidence="2">Ferredoxin</fullName>
    </submittedName>
</protein>
<accession>A0ABU0J9B6</accession>
<proteinExistence type="predicted"/>
<comment type="caution">
    <text evidence="2">The sequence shown here is derived from an EMBL/GenBank/DDBJ whole genome shotgun (WGS) entry which is preliminary data.</text>
</comment>